<evidence type="ECO:0000313" key="2">
    <source>
        <dbReference type="Proteomes" id="UP001239111"/>
    </source>
</evidence>
<name>A0ACC2NZU2_9HYME</name>
<gene>
    <name evidence="1" type="ORF">QAD02_011585</name>
</gene>
<sequence length="432" mass="50661">MKDVISIAPVNLTPKDLQPVLEPWIGFEITGCSSKNLLPPGDNFACVLLDLKIRFSRSLILNNNNNNNEDDKKCLKKSLQQEKDEEMCLVAKLFPDTEEMRSIFDFGRLFEKEIFFYERFLPVLQQLQRDLGIDDVLDIAPKFYGARRSLEQNKNQVDDGVILLMENLKTDGYYTLDKIQGLDLEHSRLTIKTLARLQALCIACKRHRPDFFIREVLQQAKPVPYQDRPGQTDVITTMFSMMVKDPRIVEKLPRLAPLLDPSKKDLFFNYVAEEPWLSIVHFDFWTNNILFRKDIRGKVDSVKFIDFQNYVYNSPMRDLPYFLCTSTNEDVVEGHLDELLDLYYNTFVEELKRMKCDVELFTRQSFDTQLKIDAALEFFHAIIAVKFFYAKIDKETYDSSQLDDVVVYSEMSQEGFDKWNQIIQVYIERGWL</sequence>
<protein>
    <submittedName>
        <fullName evidence="1">Uncharacterized protein</fullName>
    </submittedName>
</protein>
<proteinExistence type="predicted"/>
<dbReference type="EMBL" id="CM056742">
    <property type="protein sequence ID" value="KAJ8675799.1"/>
    <property type="molecule type" value="Genomic_DNA"/>
</dbReference>
<keyword evidence="2" id="KW-1185">Reference proteome</keyword>
<dbReference type="Proteomes" id="UP001239111">
    <property type="component" value="Chromosome 2"/>
</dbReference>
<evidence type="ECO:0000313" key="1">
    <source>
        <dbReference type="EMBL" id="KAJ8675799.1"/>
    </source>
</evidence>
<reference evidence="1" key="1">
    <citation type="submission" date="2023-04" db="EMBL/GenBank/DDBJ databases">
        <title>A chromosome-level genome assembly of the parasitoid wasp Eretmocerus hayati.</title>
        <authorList>
            <person name="Zhong Y."/>
            <person name="Liu S."/>
            <person name="Liu Y."/>
        </authorList>
    </citation>
    <scope>NUCLEOTIDE SEQUENCE</scope>
    <source>
        <strain evidence="1">ZJU_SS_LIU_2023</strain>
    </source>
</reference>
<organism evidence="1 2">
    <name type="scientific">Eretmocerus hayati</name>
    <dbReference type="NCBI Taxonomy" id="131215"/>
    <lineage>
        <taxon>Eukaryota</taxon>
        <taxon>Metazoa</taxon>
        <taxon>Ecdysozoa</taxon>
        <taxon>Arthropoda</taxon>
        <taxon>Hexapoda</taxon>
        <taxon>Insecta</taxon>
        <taxon>Pterygota</taxon>
        <taxon>Neoptera</taxon>
        <taxon>Endopterygota</taxon>
        <taxon>Hymenoptera</taxon>
        <taxon>Apocrita</taxon>
        <taxon>Proctotrupomorpha</taxon>
        <taxon>Chalcidoidea</taxon>
        <taxon>Aphelinidae</taxon>
        <taxon>Aphelininae</taxon>
        <taxon>Eretmocerus</taxon>
    </lineage>
</organism>
<accession>A0ACC2NZU2</accession>
<comment type="caution">
    <text evidence="1">The sequence shown here is derived from an EMBL/GenBank/DDBJ whole genome shotgun (WGS) entry which is preliminary data.</text>
</comment>